<feature type="compositionally biased region" description="Pro residues" evidence="1">
    <location>
        <begin position="1"/>
        <end position="11"/>
    </location>
</feature>
<protein>
    <submittedName>
        <fullName evidence="2">Uncharacterized protein</fullName>
    </submittedName>
</protein>
<accession>A0A5E4BKC3</accession>
<keyword evidence="3" id="KW-1185">Reference proteome</keyword>
<comment type="caution">
    <text evidence="2">The sequence shown here is derived from an EMBL/GenBank/DDBJ whole genome shotgun (WGS) entry which is preliminary data.</text>
</comment>
<evidence type="ECO:0000256" key="1">
    <source>
        <dbReference type="SAM" id="MobiDB-lite"/>
    </source>
</evidence>
<sequence>MIGPAVAPPRRAPTASSSSVTRATERYDTFDPRQSISVQESTVVTRTWDSSCQNTDGSIQLTSWLTAVKRNLGLFYFIFVEHHNLRSIGHIRLQVPDRILK</sequence>
<proteinExistence type="predicted"/>
<feature type="region of interest" description="Disordered" evidence="1">
    <location>
        <begin position="1"/>
        <end position="24"/>
    </location>
</feature>
<gene>
    <name evidence="2" type="ORF">MONAX_5E022665</name>
</gene>
<dbReference type="Proteomes" id="UP000335636">
    <property type="component" value="Unassembled WGS sequence"/>
</dbReference>
<reference evidence="2" key="1">
    <citation type="submission" date="2019-04" db="EMBL/GenBank/DDBJ databases">
        <authorList>
            <person name="Alioto T."/>
            <person name="Alioto T."/>
        </authorList>
    </citation>
    <scope>NUCLEOTIDE SEQUENCE [LARGE SCALE GENOMIC DNA]</scope>
</reference>
<dbReference type="EMBL" id="CABDUW010000480">
    <property type="protein sequence ID" value="VTJ69835.1"/>
    <property type="molecule type" value="Genomic_DNA"/>
</dbReference>
<organism evidence="2 3">
    <name type="scientific">Marmota monax</name>
    <name type="common">Woodchuck</name>
    <dbReference type="NCBI Taxonomy" id="9995"/>
    <lineage>
        <taxon>Eukaryota</taxon>
        <taxon>Metazoa</taxon>
        <taxon>Chordata</taxon>
        <taxon>Craniata</taxon>
        <taxon>Vertebrata</taxon>
        <taxon>Euteleostomi</taxon>
        <taxon>Mammalia</taxon>
        <taxon>Eutheria</taxon>
        <taxon>Euarchontoglires</taxon>
        <taxon>Glires</taxon>
        <taxon>Rodentia</taxon>
        <taxon>Sciuromorpha</taxon>
        <taxon>Sciuridae</taxon>
        <taxon>Xerinae</taxon>
        <taxon>Marmotini</taxon>
        <taxon>Marmota</taxon>
    </lineage>
</organism>
<evidence type="ECO:0000313" key="2">
    <source>
        <dbReference type="EMBL" id="VTJ69835.1"/>
    </source>
</evidence>
<dbReference type="AlphaFoldDB" id="A0A5E4BKC3"/>
<evidence type="ECO:0000313" key="3">
    <source>
        <dbReference type="Proteomes" id="UP000335636"/>
    </source>
</evidence>
<feature type="compositionally biased region" description="Low complexity" evidence="1">
    <location>
        <begin position="12"/>
        <end position="22"/>
    </location>
</feature>
<name>A0A5E4BKC3_MARMO</name>